<organism evidence="1 2">
    <name type="scientific">Flavonifractor plautii</name>
    <name type="common">Fusobacterium plautii</name>
    <dbReference type="NCBI Taxonomy" id="292800"/>
    <lineage>
        <taxon>Bacteria</taxon>
        <taxon>Bacillati</taxon>
        <taxon>Bacillota</taxon>
        <taxon>Clostridia</taxon>
        <taxon>Eubacteriales</taxon>
        <taxon>Oscillospiraceae</taxon>
        <taxon>Flavonifractor</taxon>
    </lineage>
</organism>
<evidence type="ECO:0000313" key="1">
    <source>
        <dbReference type="EMBL" id="MSB21955.1"/>
    </source>
</evidence>
<protein>
    <submittedName>
        <fullName evidence="1">Uncharacterized protein</fullName>
    </submittedName>
</protein>
<dbReference type="EMBL" id="WKPR01000030">
    <property type="protein sequence ID" value="MSB21955.1"/>
    <property type="molecule type" value="Genomic_DNA"/>
</dbReference>
<reference evidence="1 2" key="1">
    <citation type="journal article" date="2019" name="Nat. Med.">
        <title>A library of human gut bacterial isolates paired with longitudinal multiomics data enables mechanistic microbiome research.</title>
        <authorList>
            <person name="Poyet M."/>
            <person name="Groussin M."/>
            <person name="Gibbons S.M."/>
            <person name="Avila-Pacheco J."/>
            <person name="Jiang X."/>
            <person name="Kearney S.M."/>
            <person name="Perrotta A.R."/>
            <person name="Berdy B."/>
            <person name="Zhao S."/>
            <person name="Lieberman T.D."/>
            <person name="Swanson P.K."/>
            <person name="Smith M."/>
            <person name="Roesemann S."/>
            <person name="Alexander J.E."/>
            <person name="Rich S.A."/>
            <person name="Livny J."/>
            <person name="Vlamakis H."/>
            <person name="Clish C."/>
            <person name="Bullock K."/>
            <person name="Deik A."/>
            <person name="Scott J."/>
            <person name="Pierce K.A."/>
            <person name="Xavier R.J."/>
            <person name="Alm E.J."/>
        </authorList>
    </citation>
    <scope>NUCLEOTIDE SEQUENCE [LARGE SCALE GENOMIC DNA]</scope>
    <source>
        <strain evidence="1 2">BIOML-A2</strain>
    </source>
</reference>
<comment type="caution">
    <text evidence="1">The sequence shown here is derived from an EMBL/GenBank/DDBJ whole genome shotgun (WGS) entry which is preliminary data.</text>
</comment>
<dbReference type="Proteomes" id="UP000434475">
    <property type="component" value="Unassembled WGS sequence"/>
</dbReference>
<gene>
    <name evidence="1" type="ORF">GKE97_20975</name>
</gene>
<name>A0A6I2R6P1_FLAPL</name>
<evidence type="ECO:0000313" key="2">
    <source>
        <dbReference type="Proteomes" id="UP000434475"/>
    </source>
</evidence>
<accession>A0A6I2R6P1</accession>
<sequence length="115" mass="13331">MNERIYVKEGDCLSMVMHRQQRYELLEMKICGIDPGLNGGLIRTLLPTPYEVNEVAENTALMIQNQNLILTSRPFLSLPIVRTRICRWIKWANEHPDKVQDVMQDPGIHISEEDV</sequence>
<proteinExistence type="predicted"/>
<dbReference type="RefSeq" id="WP_108981881.1">
    <property type="nucleotide sequence ID" value="NZ_JAQLWY010000042.1"/>
</dbReference>
<dbReference type="AlphaFoldDB" id="A0A6I2R6P1"/>